<keyword evidence="3" id="KW-1185">Reference proteome</keyword>
<reference evidence="4" key="1">
    <citation type="submission" date="2016-11" db="UniProtKB">
        <authorList>
            <consortium name="WormBaseParasite"/>
        </authorList>
    </citation>
    <scope>IDENTIFICATION</scope>
</reference>
<dbReference type="Proteomes" id="UP000095287">
    <property type="component" value="Unplaced"/>
</dbReference>
<name>A0A1I7Z6Q8_9BILA</name>
<sequence>MEIPIEFARVSIREEFAHGRKGNTNLEGTDASPSHTSPRGCEGGARKDVPLPARKGFPSRSGCESSKVKSRMVPLDEVPSLDMVCSGWLPSYYFISTHSRLELLQLEMSLRSQRGSSISSGSATHNNKQEEAISEEACLDSHGQAITVDLLLIVRVALLRSCGVVLITITFYFSLLQASIWTR</sequence>
<organism evidence="3 4">
    <name type="scientific">Steinernema glaseri</name>
    <dbReference type="NCBI Taxonomy" id="37863"/>
    <lineage>
        <taxon>Eukaryota</taxon>
        <taxon>Metazoa</taxon>
        <taxon>Ecdysozoa</taxon>
        <taxon>Nematoda</taxon>
        <taxon>Chromadorea</taxon>
        <taxon>Rhabditida</taxon>
        <taxon>Tylenchina</taxon>
        <taxon>Panagrolaimomorpha</taxon>
        <taxon>Strongyloidoidea</taxon>
        <taxon>Steinernematidae</taxon>
        <taxon>Steinernema</taxon>
    </lineage>
</organism>
<evidence type="ECO:0000256" key="1">
    <source>
        <dbReference type="SAM" id="MobiDB-lite"/>
    </source>
</evidence>
<accession>A0A1I7Z6Q8</accession>
<dbReference type="AlphaFoldDB" id="A0A1I7Z6Q8"/>
<protein>
    <submittedName>
        <fullName evidence="4">Uncharacterized protein</fullName>
    </submittedName>
</protein>
<proteinExistence type="predicted"/>
<dbReference type="WBParaSite" id="L893_g23147.t1">
    <property type="protein sequence ID" value="L893_g23147.t1"/>
    <property type="gene ID" value="L893_g23147"/>
</dbReference>
<feature type="transmembrane region" description="Helical" evidence="2">
    <location>
        <begin position="150"/>
        <end position="175"/>
    </location>
</feature>
<feature type="compositionally biased region" description="Polar residues" evidence="1">
    <location>
        <begin position="22"/>
        <end position="37"/>
    </location>
</feature>
<evidence type="ECO:0000313" key="4">
    <source>
        <dbReference type="WBParaSite" id="L893_g23147.t1"/>
    </source>
</evidence>
<feature type="region of interest" description="Disordered" evidence="1">
    <location>
        <begin position="20"/>
        <end position="65"/>
    </location>
</feature>
<evidence type="ECO:0000256" key="2">
    <source>
        <dbReference type="SAM" id="Phobius"/>
    </source>
</evidence>
<keyword evidence="2" id="KW-1133">Transmembrane helix</keyword>
<evidence type="ECO:0000313" key="3">
    <source>
        <dbReference type="Proteomes" id="UP000095287"/>
    </source>
</evidence>
<keyword evidence="2" id="KW-0812">Transmembrane</keyword>
<keyword evidence="2" id="KW-0472">Membrane</keyword>